<dbReference type="NCBIfam" id="NF040517">
    <property type="entry name" value="Lacto_Palin_RP2"/>
    <property type="match status" value="1"/>
</dbReference>
<evidence type="ECO:0000313" key="2">
    <source>
        <dbReference type="Proteomes" id="UP000309885"/>
    </source>
</evidence>
<comment type="caution">
    <text evidence="1">The sequence shown here is derived from an EMBL/GenBank/DDBJ whole genome shotgun (WGS) entry which is preliminary data.</text>
</comment>
<protein>
    <submittedName>
        <fullName evidence="1">Uncharacterized protein</fullName>
    </submittedName>
</protein>
<accession>A0A5R8LLI8</accession>
<reference evidence="1 2" key="1">
    <citation type="submission" date="2019-05" db="EMBL/GenBank/DDBJ databases">
        <title>Genome-based reclassification of Lactobacillus casei as Lactobacillus casei subsp. casei. subsp.nov., description of Lactobacillus casei subsp. zeae subsp. nov., and emended description of Lactobacillus casei.</title>
        <authorList>
            <person name="Huang C.-H."/>
        </authorList>
    </citation>
    <scope>NUCLEOTIDE SEQUENCE [LARGE SCALE GENOMIC DNA]</scope>
    <source>
        <strain evidence="1 2">CRBIP24.44</strain>
    </source>
</reference>
<sequence>MVGKYVVGLSCSITRSQSQKSTCKDLRPKWPKPSHLGLRPLTLRFLGAPVRAQQKKIPNNFSFGIRDLAKN</sequence>
<name>A0A5R8LLI8_LACZE</name>
<dbReference type="Proteomes" id="UP000309885">
    <property type="component" value="Unassembled WGS sequence"/>
</dbReference>
<evidence type="ECO:0000313" key="1">
    <source>
        <dbReference type="EMBL" id="TLF38065.1"/>
    </source>
</evidence>
<dbReference type="AlphaFoldDB" id="A0A5R8LLI8"/>
<dbReference type="AntiFam" id="ANF00267">
    <property type="entry name" value="DNA repeat translations related to WP_015765070.1"/>
</dbReference>
<organism evidence="1 2">
    <name type="scientific">Lacticaseibacillus zeae</name>
    <name type="common">Lactobacillus zeae</name>
    <dbReference type="NCBI Taxonomy" id="57037"/>
    <lineage>
        <taxon>Bacteria</taxon>
        <taxon>Bacillati</taxon>
        <taxon>Bacillota</taxon>
        <taxon>Bacilli</taxon>
        <taxon>Lactobacillales</taxon>
        <taxon>Lactobacillaceae</taxon>
        <taxon>Lacticaseibacillus</taxon>
    </lineage>
</organism>
<gene>
    <name evidence="1" type="ORF">FEI15_11720</name>
</gene>
<proteinExistence type="predicted"/>
<dbReference type="EMBL" id="VBWO01000012">
    <property type="protein sequence ID" value="TLF38065.1"/>
    <property type="molecule type" value="Genomic_DNA"/>
</dbReference>